<name>A0A0A9A6Y4_ARUDO</name>
<dbReference type="EMBL" id="GBRH01251039">
    <property type="protein sequence ID" value="JAD46856.1"/>
    <property type="molecule type" value="Transcribed_RNA"/>
</dbReference>
<reference evidence="1" key="1">
    <citation type="submission" date="2014-09" db="EMBL/GenBank/DDBJ databases">
        <authorList>
            <person name="Magalhaes I.L.F."/>
            <person name="Oliveira U."/>
            <person name="Santos F.R."/>
            <person name="Vidigal T.H.D.A."/>
            <person name="Brescovit A.D."/>
            <person name="Santos A.J."/>
        </authorList>
    </citation>
    <scope>NUCLEOTIDE SEQUENCE</scope>
    <source>
        <tissue evidence="1">Shoot tissue taken approximately 20 cm above the soil surface</tissue>
    </source>
</reference>
<sequence>MPWPQSKFTGALIPAFFPELEKQDNSDELYMQQNISPFLPPQLTSLFLPSTHQLRRNGALQEARADFLFLRK</sequence>
<organism evidence="1">
    <name type="scientific">Arundo donax</name>
    <name type="common">Giant reed</name>
    <name type="synonym">Donax arundinaceus</name>
    <dbReference type="NCBI Taxonomy" id="35708"/>
    <lineage>
        <taxon>Eukaryota</taxon>
        <taxon>Viridiplantae</taxon>
        <taxon>Streptophyta</taxon>
        <taxon>Embryophyta</taxon>
        <taxon>Tracheophyta</taxon>
        <taxon>Spermatophyta</taxon>
        <taxon>Magnoliopsida</taxon>
        <taxon>Liliopsida</taxon>
        <taxon>Poales</taxon>
        <taxon>Poaceae</taxon>
        <taxon>PACMAD clade</taxon>
        <taxon>Arundinoideae</taxon>
        <taxon>Arundineae</taxon>
        <taxon>Arundo</taxon>
    </lineage>
</organism>
<protein>
    <submittedName>
        <fullName evidence="1">Uncharacterized protein</fullName>
    </submittedName>
</protein>
<dbReference type="AlphaFoldDB" id="A0A0A9A6Y4"/>
<proteinExistence type="predicted"/>
<reference evidence="1" key="2">
    <citation type="journal article" date="2015" name="Data Brief">
        <title>Shoot transcriptome of the giant reed, Arundo donax.</title>
        <authorList>
            <person name="Barrero R.A."/>
            <person name="Guerrero F.D."/>
            <person name="Moolhuijzen P."/>
            <person name="Goolsby J.A."/>
            <person name="Tidwell J."/>
            <person name="Bellgard S.E."/>
            <person name="Bellgard M.I."/>
        </authorList>
    </citation>
    <scope>NUCLEOTIDE SEQUENCE</scope>
    <source>
        <tissue evidence="1">Shoot tissue taken approximately 20 cm above the soil surface</tissue>
    </source>
</reference>
<accession>A0A0A9A6Y4</accession>
<evidence type="ECO:0000313" key="1">
    <source>
        <dbReference type="EMBL" id="JAD46856.1"/>
    </source>
</evidence>